<sequence length="43" mass="4943">MKMILKKTVNVTKGKYGKYGVARTENKILKEYIGKQVTIKVLE</sequence>
<accession>A0A0F9DYM0</accession>
<dbReference type="EMBL" id="LAZR01029664">
    <property type="protein sequence ID" value="KKL58901.1"/>
    <property type="molecule type" value="Genomic_DNA"/>
</dbReference>
<name>A0A0F9DYM0_9ZZZZ</name>
<gene>
    <name evidence="1" type="ORF">LCGC14_2220720</name>
</gene>
<proteinExistence type="predicted"/>
<dbReference type="AlphaFoldDB" id="A0A0F9DYM0"/>
<protein>
    <submittedName>
        <fullName evidence="1">Uncharacterized protein</fullName>
    </submittedName>
</protein>
<reference evidence="1" key="1">
    <citation type="journal article" date="2015" name="Nature">
        <title>Complex archaea that bridge the gap between prokaryotes and eukaryotes.</title>
        <authorList>
            <person name="Spang A."/>
            <person name="Saw J.H."/>
            <person name="Jorgensen S.L."/>
            <person name="Zaremba-Niedzwiedzka K."/>
            <person name="Martijn J."/>
            <person name="Lind A.E."/>
            <person name="van Eijk R."/>
            <person name="Schleper C."/>
            <person name="Guy L."/>
            <person name="Ettema T.J."/>
        </authorList>
    </citation>
    <scope>NUCLEOTIDE SEQUENCE</scope>
</reference>
<organism evidence="1">
    <name type="scientific">marine sediment metagenome</name>
    <dbReference type="NCBI Taxonomy" id="412755"/>
    <lineage>
        <taxon>unclassified sequences</taxon>
        <taxon>metagenomes</taxon>
        <taxon>ecological metagenomes</taxon>
    </lineage>
</organism>
<evidence type="ECO:0000313" key="1">
    <source>
        <dbReference type="EMBL" id="KKL58901.1"/>
    </source>
</evidence>
<comment type="caution">
    <text evidence="1">The sequence shown here is derived from an EMBL/GenBank/DDBJ whole genome shotgun (WGS) entry which is preliminary data.</text>
</comment>